<keyword evidence="1" id="KW-1133">Transmembrane helix</keyword>
<dbReference type="EMBL" id="JACHVA010000118">
    <property type="protein sequence ID" value="MBC2603106.1"/>
    <property type="molecule type" value="Genomic_DNA"/>
</dbReference>
<proteinExistence type="predicted"/>
<keyword evidence="1" id="KW-0812">Transmembrane</keyword>
<evidence type="ECO:0000256" key="1">
    <source>
        <dbReference type="SAM" id="Phobius"/>
    </source>
</evidence>
<evidence type="ECO:0008006" key="4">
    <source>
        <dbReference type="Google" id="ProtNLM"/>
    </source>
</evidence>
<name>A0A7X1B002_9BACT</name>
<dbReference type="Proteomes" id="UP000525652">
    <property type="component" value="Unassembled WGS sequence"/>
</dbReference>
<reference evidence="2 3" key="1">
    <citation type="submission" date="2020-07" db="EMBL/GenBank/DDBJ databases">
        <authorList>
            <person name="Feng X."/>
        </authorList>
    </citation>
    <scope>NUCLEOTIDE SEQUENCE [LARGE SCALE GENOMIC DNA]</scope>
    <source>
        <strain evidence="2 3">JCM14086</strain>
    </source>
</reference>
<keyword evidence="3" id="KW-1185">Reference proteome</keyword>
<keyword evidence="1" id="KW-0472">Membrane</keyword>
<protein>
    <recommendedName>
        <fullName evidence="4">Type II secretion system protein M</fullName>
    </recommendedName>
</protein>
<evidence type="ECO:0000313" key="2">
    <source>
        <dbReference type="EMBL" id="MBC2603106.1"/>
    </source>
</evidence>
<sequence>MNIRERFFRLSLRERLIAVVLLLGVGIFWASSMLSGYRALMERNQRASAELEFQKTVLSREDSVEEEIASRLERMEAQRTLTASSFVEAVDQFSRGVGLRPDMDPVETMSGEMVSVHRLELYFDNVAIVPLIDFIRRLENDGIPVSIDSMLLSVNERSPERLDVSLRLDGFEFNTGPTGLASAP</sequence>
<dbReference type="RefSeq" id="WP_185693747.1">
    <property type="nucleotide sequence ID" value="NZ_JACHVA010000118.1"/>
</dbReference>
<comment type="caution">
    <text evidence="2">The sequence shown here is derived from an EMBL/GenBank/DDBJ whole genome shotgun (WGS) entry which is preliminary data.</text>
</comment>
<evidence type="ECO:0000313" key="3">
    <source>
        <dbReference type="Proteomes" id="UP000525652"/>
    </source>
</evidence>
<dbReference type="AlphaFoldDB" id="A0A7X1B002"/>
<organism evidence="2 3">
    <name type="scientific">Puniceicoccus vermicola</name>
    <dbReference type="NCBI Taxonomy" id="388746"/>
    <lineage>
        <taxon>Bacteria</taxon>
        <taxon>Pseudomonadati</taxon>
        <taxon>Verrucomicrobiota</taxon>
        <taxon>Opitutia</taxon>
        <taxon>Puniceicoccales</taxon>
        <taxon>Puniceicoccaceae</taxon>
        <taxon>Puniceicoccus</taxon>
    </lineage>
</organism>
<accession>A0A7X1B002</accession>
<feature type="transmembrane region" description="Helical" evidence="1">
    <location>
        <begin position="16"/>
        <end position="37"/>
    </location>
</feature>
<gene>
    <name evidence="2" type="ORF">H5P30_15085</name>
</gene>